<proteinExistence type="predicted"/>
<keyword evidence="1" id="KW-0175">Coiled coil</keyword>
<feature type="region of interest" description="Disordered" evidence="2">
    <location>
        <begin position="130"/>
        <end position="149"/>
    </location>
</feature>
<dbReference type="Proteomes" id="UP000544107">
    <property type="component" value="Unassembled WGS sequence"/>
</dbReference>
<sequence length="149" mass="16947">MVATPEKKQRLSVYLEPDLKRRLADFANRREQSASLIAEAAIASFLSPDADERKEAAVVKRLNRIDRNLQRLERDLEIISETLALFVRSWLNSTVSLPENEQVIARASGAQRYEKFIEALGRRFASGPKLQDEITDQMAPREAPPIQTK</sequence>
<comment type="caution">
    <text evidence="3">The sequence shown here is derived from an EMBL/GenBank/DDBJ whole genome shotgun (WGS) entry which is preliminary data.</text>
</comment>
<name>A0A7W6HT67_9HYPH</name>
<evidence type="ECO:0000313" key="3">
    <source>
        <dbReference type="EMBL" id="MBB4010456.1"/>
    </source>
</evidence>
<accession>A0A7W6HT67</accession>
<dbReference type="AlphaFoldDB" id="A0A7W6HT67"/>
<dbReference type="EMBL" id="JACIED010000009">
    <property type="protein sequence ID" value="MBB4010456.1"/>
    <property type="molecule type" value="Genomic_DNA"/>
</dbReference>
<protein>
    <submittedName>
        <fullName evidence="3">Putative transcriptional regulator</fullName>
    </submittedName>
</protein>
<reference evidence="3 4" key="1">
    <citation type="submission" date="2020-08" db="EMBL/GenBank/DDBJ databases">
        <title>Genomic Encyclopedia of Type Strains, Phase IV (KMG-IV): sequencing the most valuable type-strain genomes for metagenomic binning, comparative biology and taxonomic classification.</title>
        <authorList>
            <person name="Goeker M."/>
        </authorList>
    </citation>
    <scope>NUCLEOTIDE SEQUENCE [LARGE SCALE GENOMIC DNA]</scope>
    <source>
        <strain evidence="3 4">DSM 100021</strain>
    </source>
</reference>
<gene>
    <name evidence="3" type="ORF">GGQ71_004757</name>
</gene>
<feature type="coiled-coil region" evidence="1">
    <location>
        <begin position="55"/>
        <end position="82"/>
    </location>
</feature>
<evidence type="ECO:0000256" key="2">
    <source>
        <dbReference type="SAM" id="MobiDB-lite"/>
    </source>
</evidence>
<organism evidence="3 4">
    <name type="scientific">Allorhizobium taibaishanense</name>
    <dbReference type="NCBI Taxonomy" id="887144"/>
    <lineage>
        <taxon>Bacteria</taxon>
        <taxon>Pseudomonadati</taxon>
        <taxon>Pseudomonadota</taxon>
        <taxon>Alphaproteobacteria</taxon>
        <taxon>Hyphomicrobiales</taxon>
        <taxon>Rhizobiaceae</taxon>
        <taxon>Rhizobium/Agrobacterium group</taxon>
        <taxon>Allorhizobium</taxon>
    </lineage>
</organism>
<evidence type="ECO:0000313" key="4">
    <source>
        <dbReference type="Proteomes" id="UP000544107"/>
    </source>
</evidence>
<dbReference type="RefSeq" id="WP_184412907.1">
    <property type="nucleotide sequence ID" value="NZ_JACIED010000009.1"/>
</dbReference>
<evidence type="ECO:0000256" key="1">
    <source>
        <dbReference type="SAM" id="Coils"/>
    </source>
</evidence>